<name>A0AAW9SE03_9RHOB</name>
<protein>
    <submittedName>
        <fullName evidence="3">Uncharacterized protein</fullName>
    </submittedName>
</protein>
<sequence length="484" mass="51779">MSVATDPVLPRRSFPSVALWRARPTAGRILRGGRLSDAGRLPRYLLLAFAGLGAIWGPITGYLMTAPPVYDSAMSLILPGSGASSSVNLANIGQASTHANSAFASSAISPTETYKRLLTADRVLRDAAARVGLSDRDFGRPKVKLVDQTAFIHVQMTAADAAAVQRRLQALLEAFMEEIDRLRSDEQDARETGGLDAIRDYRDSVARTRADIDALRAETGLHSAEQFERLVDEADGLAQRIAVLQAELQMAQSTVAGMEARLGTGADGAALILRLNGDQTYRALMQTMAEAASVLSDAEARYGPRHPEVEAAAATHRDAGRKVAARAEDLTGSPIVPERTEADGRGALLTDLVRQEAARAGLAAQLATLREQHEGETARLKRLAPLATRLDDLQRDLDVAEAVFASAIARSQSQRTDVYASYPLVQVLEDPTMPDRPSSPNLKLSLAVGIAASLMLGLALALGWLRRAIITGLTRGAGERRDPA</sequence>
<evidence type="ECO:0000256" key="2">
    <source>
        <dbReference type="SAM" id="Phobius"/>
    </source>
</evidence>
<dbReference type="RefSeq" id="WP_347164837.1">
    <property type="nucleotide sequence ID" value="NZ_JBDNCH010000001.1"/>
</dbReference>
<comment type="caution">
    <text evidence="3">The sequence shown here is derived from an EMBL/GenBank/DDBJ whole genome shotgun (WGS) entry which is preliminary data.</text>
</comment>
<feature type="coiled-coil region" evidence="1">
    <location>
        <begin position="352"/>
        <end position="410"/>
    </location>
</feature>
<dbReference type="EMBL" id="JBDNCH010000001">
    <property type="protein sequence ID" value="MEN9059690.1"/>
    <property type="molecule type" value="Genomic_DNA"/>
</dbReference>
<feature type="transmembrane region" description="Helical" evidence="2">
    <location>
        <begin position="44"/>
        <end position="64"/>
    </location>
</feature>
<reference evidence="3 4" key="1">
    <citation type="submission" date="2024-05" db="EMBL/GenBank/DDBJ databases">
        <title>Genome sequence of Ponticoccus litoralis KCCM 90028.</title>
        <authorList>
            <person name="Kim J.M."/>
            <person name="Lee J.K."/>
            <person name="Choi B.J."/>
            <person name="Bayburt H."/>
            <person name="Baek J.H."/>
            <person name="Jeon C.O."/>
        </authorList>
    </citation>
    <scope>NUCLEOTIDE SEQUENCE [LARGE SCALE GENOMIC DNA]</scope>
    <source>
        <strain evidence="3 4">KCCM 90028</strain>
    </source>
</reference>
<keyword evidence="1" id="KW-0175">Coiled coil</keyword>
<dbReference type="PANTHER" id="PTHR32309">
    <property type="entry name" value="TYROSINE-PROTEIN KINASE"/>
    <property type="match status" value="1"/>
</dbReference>
<keyword evidence="2" id="KW-1133">Transmembrane helix</keyword>
<dbReference type="PANTHER" id="PTHR32309:SF13">
    <property type="entry name" value="FERRIC ENTEROBACTIN TRANSPORT PROTEIN FEPE"/>
    <property type="match status" value="1"/>
</dbReference>
<dbReference type="AlphaFoldDB" id="A0AAW9SE03"/>
<evidence type="ECO:0000313" key="3">
    <source>
        <dbReference type="EMBL" id="MEN9059690.1"/>
    </source>
</evidence>
<keyword evidence="2" id="KW-0812">Transmembrane</keyword>
<feature type="coiled-coil region" evidence="1">
    <location>
        <begin position="165"/>
        <end position="261"/>
    </location>
</feature>
<dbReference type="Proteomes" id="UP001428774">
    <property type="component" value="Unassembled WGS sequence"/>
</dbReference>
<evidence type="ECO:0000313" key="4">
    <source>
        <dbReference type="Proteomes" id="UP001428774"/>
    </source>
</evidence>
<evidence type="ECO:0000256" key="1">
    <source>
        <dbReference type="SAM" id="Coils"/>
    </source>
</evidence>
<accession>A0AAW9SE03</accession>
<dbReference type="GO" id="GO:0005886">
    <property type="term" value="C:plasma membrane"/>
    <property type="evidence" value="ECO:0007669"/>
    <property type="project" value="TreeGrafter"/>
</dbReference>
<gene>
    <name evidence="3" type="ORF">ABFB10_00210</name>
</gene>
<feature type="transmembrane region" description="Helical" evidence="2">
    <location>
        <begin position="444"/>
        <end position="465"/>
    </location>
</feature>
<keyword evidence="4" id="KW-1185">Reference proteome</keyword>
<keyword evidence="2" id="KW-0472">Membrane</keyword>
<proteinExistence type="predicted"/>
<dbReference type="GO" id="GO:0004713">
    <property type="term" value="F:protein tyrosine kinase activity"/>
    <property type="evidence" value="ECO:0007669"/>
    <property type="project" value="TreeGrafter"/>
</dbReference>
<dbReference type="InterPro" id="IPR050445">
    <property type="entry name" value="Bact_polysacc_biosynth/exp"/>
</dbReference>
<organism evidence="3 4">
    <name type="scientific">Ponticoccus litoralis</name>
    <dbReference type="NCBI Taxonomy" id="422297"/>
    <lineage>
        <taxon>Bacteria</taxon>
        <taxon>Pseudomonadati</taxon>
        <taxon>Pseudomonadota</taxon>
        <taxon>Alphaproteobacteria</taxon>
        <taxon>Rhodobacterales</taxon>
        <taxon>Roseobacteraceae</taxon>
        <taxon>Ponticoccus</taxon>
    </lineage>
</organism>